<accession>A0ABP2C4E6</accession>
<dbReference type="PANTHER" id="PTHR43106:SF1">
    <property type="entry name" value="DEHYDROGENASE-RELATED"/>
    <property type="match status" value="1"/>
</dbReference>
<organism evidence="2 3">
    <name type="scientific">Sporomusa sphaeroides DSM 2875</name>
    <dbReference type="NCBI Taxonomy" id="1337886"/>
    <lineage>
        <taxon>Bacteria</taxon>
        <taxon>Bacillati</taxon>
        <taxon>Bacillota</taxon>
        <taxon>Negativicutes</taxon>
        <taxon>Selenomonadales</taxon>
        <taxon>Sporomusaceae</taxon>
        <taxon>Sporomusa</taxon>
    </lineage>
</organism>
<dbReference type="PRINTS" id="PR00368">
    <property type="entry name" value="FADPNR"/>
</dbReference>
<evidence type="ECO:0000313" key="3">
    <source>
        <dbReference type="Proteomes" id="UP000245702"/>
    </source>
</evidence>
<evidence type="ECO:0000259" key="1">
    <source>
        <dbReference type="Pfam" id="PF21688"/>
    </source>
</evidence>
<dbReference type="Gene3D" id="3.50.50.60">
    <property type="entry name" value="FAD/NAD(P)-binding domain"/>
    <property type="match status" value="1"/>
</dbReference>
<comment type="caution">
    <text evidence="2">The sequence shown here is derived from an EMBL/GenBank/DDBJ whole genome shotgun (WGS) entry which is preliminary data.</text>
</comment>
<dbReference type="Proteomes" id="UP000245702">
    <property type="component" value="Unassembled WGS sequence"/>
</dbReference>
<sequence length="460" mass="50847">MSNTFDIAIIGGGPAGVFAAYELIMNNPGSKIVLVEAGHDIYSRHCPISDKKAPACIKCNPCGIMRGFGGAGAFSDGKYNFTTQFGGWLNEYLPDQKVLDLIDYVDQINIKYGAPSEYFSTQNSSLGKEALRYDLHLLDAKVRHLGTENNLKILQSIYDYLKETITMLFGVTVDSIKKVGSTFTLQTAKDGIIECDYLIAAPGRAGSEWFSHQCRDLGLSLTNNQVDVGVRVEIPAEVFQHITDDVYEAKLVYRTKQYGDLVRTFCMNPKGYVVAENTDGIVTANGHSYRDEKLHSKNTNFALLVSNHFTEPFNEPHQYGKRIASFSNMLGGGVLVQRFGDLLKGRRTNEHRLAQSFTQPTLKATPGDLSLVLPKRHLDNIIEMIYALNKIAPGMANDDTLLYGVEVKFYSSRLKLTEELETEITDMFAIGDGAGITRGLSQASASGVHVARVITERLKK</sequence>
<dbReference type="RefSeq" id="WP_075753121.1">
    <property type="nucleotide sequence ID" value="NZ_CP146991.1"/>
</dbReference>
<dbReference type="InterPro" id="IPR028348">
    <property type="entry name" value="FAD-binding_protein"/>
</dbReference>
<proteinExistence type="predicted"/>
<dbReference type="InterPro" id="IPR036188">
    <property type="entry name" value="FAD/NAD-bd_sf"/>
</dbReference>
<feature type="domain" description="FAD-dependent protein C-terminal" evidence="1">
    <location>
        <begin position="228"/>
        <end position="407"/>
    </location>
</feature>
<protein>
    <submittedName>
        <fullName evidence="2">Dihydrolipoamide dehydrogenase</fullName>
    </submittedName>
</protein>
<dbReference type="InterPro" id="IPR049516">
    <property type="entry name" value="FAD-depend_C"/>
</dbReference>
<reference evidence="2 3" key="1">
    <citation type="submission" date="2016-01" db="EMBL/GenBank/DDBJ databases">
        <authorList>
            <person name="Brown R."/>
        </authorList>
    </citation>
    <scope>NUCLEOTIDE SEQUENCE [LARGE SCALE GENOMIC DNA]</scope>
    <source>
        <strain evidence="2">Sporomusa sphaeroides DSM 2875</strain>
    </source>
</reference>
<keyword evidence="3" id="KW-1185">Reference proteome</keyword>
<gene>
    <name evidence="2" type="ORF">SSPH_00896</name>
</gene>
<dbReference type="Pfam" id="PF21688">
    <property type="entry name" value="FAD-depend_C"/>
    <property type="match status" value="1"/>
</dbReference>
<dbReference type="EMBL" id="FCOW01000003">
    <property type="protein sequence ID" value="CVK18259.1"/>
    <property type="molecule type" value="Genomic_DNA"/>
</dbReference>
<evidence type="ECO:0000313" key="2">
    <source>
        <dbReference type="EMBL" id="CVK18259.1"/>
    </source>
</evidence>
<dbReference type="PIRSF" id="PIRSF038984">
    <property type="entry name" value="FAD_binding_protein"/>
    <property type="match status" value="1"/>
</dbReference>
<name>A0ABP2C4E6_9FIRM</name>
<dbReference type="PANTHER" id="PTHR43106">
    <property type="entry name" value="DEHYDROGENASE-RELATED"/>
    <property type="match status" value="1"/>
</dbReference>
<dbReference type="SUPFAM" id="SSF51905">
    <property type="entry name" value="FAD/NAD(P)-binding domain"/>
    <property type="match status" value="1"/>
</dbReference>